<reference evidence="2" key="1">
    <citation type="journal article" date="2013" name="Nat. Commun.">
        <title>Whole-genome sequencing of Oryza brachyantha reveals mechanisms underlying Oryza genome evolution.</title>
        <authorList>
            <person name="Chen J."/>
            <person name="Huang Q."/>
            <person name="Gao D."/>
            <person name="Wang J."/>
            <person name="Lang Y."/>
            <person name="Liu T."/>
            <person name="Li B."/>
            <person name="Bai Z."/>
            <person name="Luis Goicoechea J."/>
            <person name="Liang C."/>
            <person name="Chen C."/>
            <person name="Zhang W."/>
            <person name="Sun S."/>
            <person name="Liao Y."/>
            <person name="Zhang X."/>
            <person name="Yang L."/>
            <person name="Song C."/>
            <person name="Wang M."/>
            <person name="Shi J."/>
            <person name="Liu G."/>
            <person name="Liu J."/>
            <person name="Zhou H."/>
            <person name="Zhou W."/>
            <person name="Yu Q."/>
            <person name="An N."/>
            <person name="Chen Y."/>
            <person name="Cai Q."/>
            <person name="Wang B."/>
            <person name="Liu B."/>
            <person name="Min J."/>
            <person name="Huang Y."/>
            <person name="Wu H."/>
            <person name="Li Z."/>
            <person name="Zhang Y."/>
            <person name="Yin Y."/>
            <person name="Song W."/>
            <person name="Jiang J."/>
            <person name="Jackson S.A."/>
            <person name="Wing R.A."/>
            <person name="Wang J."/>
            <person name="Chen M."/>
        </authorList>
    </citation>
    <scope>NUCLEOTIDE SEQUENCE [LARGE SCALE GENOMIC DNA]</scope>
    <source>
        <strain evidence="2">cv. IRGC 101232</strain>
    </source>
</reference>
<organism evidence="2">
    <name type="scientific">Oryza brachyantha</name>
    <name type="common">malo sina</name>
    <dbReference type="NCBI Taxonomy" id="4533"/>
    <lineage>
        <taxon>Eukaryota</taxon>
        <taxon>Viridiplantae</taxon>
        <taxon>Streptophyta</taxon>
        <taxon>Embryophyta</taxon>
        <taxon>Tracheophyta</taxon>
        <taxon>Spermatophyta</taxon>
        <taxon>Magnoliopsida</taxon>
        <taxon>Liliopsida</taxon>
        <taxon>Poales</taxon>
        <taxon>Poaceae</taxon>
        <taxon>BOP clade</taxon>
        <taxon>Oryzoideae</taxon>
        <taxon>Oryzeae</taxon>
        <taxon>Oryzinae</taxon>
        <taxon>Oryza</taxon>
    </lineage>
</organism>
<keyword evidence="3" id="KW-1185">Reference proteome</keyword>
<proteinExistence type="predicted"/>
<name>J3NCM5_ORYBR</name>
<feature type="compositionally biased region" description="Basic and acidic residues" evidence="1">
    <location>
        <begin position="1"/>
        <end position="22"/>
    </location>
</feature>
<reference evidence="2" key="2">
    <citation type="submission" date="2013-04" db="UniProtKB">
        <authorList>
            <consortium name="EnsemblPlants"/>
        </authorList>
    </citation>
    <scope>IDENTIFICATION</scope>
</reference>
<dbReference type="Proteomes" id="UP000006038">
    <property type="component" value="Chromosome 12"/>
</dbReference>
<accession>J3NCM5</accession>
<feature type="compositionally biased region" description="Polar residues" evidence="1">
    <location>
        <begin position="24"/>
        <end position="36"/>
    </location>
</feature>
<sequence>MDDNKCWNKHGEEGFNDRDLATDHTGQGISSHQQSVGHDGVERFLGSQDGESLNDSQTTEHDVNEDDLVDIGDNYVHVANQLERRWFVMPWGMVGIPIRSLRS</sequence>
<dbReference type="AlphaFoldDB" id="J3NCM5"/>
<dbReference type="Gramene" id="OB12G17330.1">
    <property type="protein sequence ID" value="OB12G17330.1"/>
    <property type="gene ID" value="OB12G17330"/>
</dbReference>
<evidence type="ECO:0000313" key="2">
    <source>
        <dbReference type="EnsemblPlants" id="OB12G17330.1"/>
    </source>
</evidence>
<protein>
    <submittedName>
        <fullName evidence="2">Uncharacterized protein</fullName>
    </submittedName>
</protein>
<feature type="region of interest" description="Disordered" evidence="1">
    <location>
        <begin position="1"/>
        <end position="65"/>
    </location>
</feature>
<dbReference type="EnsemblPlants" id="OB12G17330.1">
    <property type="protein sequence ID" value="OB12G17330.1"/>
    <property type="gene ID" value="OB12G17330"/>
</dbReference>
<evidence type="ECO:0000256" key="1">
    <source>
        <dbReference type="SAM" id="MobiDB-lite"/>
    </source>
</evidence>
<dbReference type="HOGENOM" id="CLU_2267899_0_0_1"/>
<evidence type="ECO:0000313" key="3">
    <source>
        <dbReference type="Proteomes" id="UP000006038"/>
    </source>
</evidence>